<name>A0A0G4HFD8_9ALVE</name>
<organism evidence="2">
    <name type="scientific">Chromera velia CCMP2878</name>
    <dbReference type="NCBI Taxonomy" id="1169474"/>
    <lineage>
        <taxon>Eukaryota</taxon>
        <taxon>Sar</taxon>
        <taxon>Alveolata</taxon>
        <taxon>Colpodellida</taxon>
        <taxon>Chromeraceae</taxon>
        <taxon>Chromera</taxon>
    </lineage>
</organism>
<reference evidence="2" key="1">
    <citation type="submission" date="2014-11" db="EMBL/GenBank/DDBJ databases">
        <authorList>
            <person name="Otto D Thomas"/>
            <person name="Naeem Raeece"/>
        </authorList>
    </citation>
    <scope>NUCLEOTIDE SEQUENCE</scope>
</reference>
<sequence length="210" mass="23398">MRSISTKSEQDWEIREMIRGLEYGENLDLHQKRVLNEFTYLLGSIDLEQTDLKGIRDWISSSWADLSPLFPIELRAYCHDGLLGFISEQPVRVKSAAAICAMFQFGTVSEEEKDRFLLHFLQRFLQAPGKPSSLSKSNTRSTSPNPVEIPPEPGHPGPACLPEKAAEASTRTPSQCHEDVGEQAEAQVPFKVGVKKVLGDDEPEKPAIPP</sequence>
<feature type="compositionally biased region" description="Low complexity" evidence="1">
    <location>
        <begin position="129"/>
        <end position="144"/>
    </location>
</feature>
<accession>A0A0G4HFD8</accession>
<evidence type="ECO:0000256" key="1">
    <source>
        <dbReference type="SAM" id="MobiDB-lite"/>
    </source>
</evidence>
<proteinExistence type="predicted"/>
<dbReference type="EMBL" id="CDMZ01002500">
    <property type="protein sequence ID" value="CEM42640.1"/>
    <property type="molecule type" value="Genomic_DNA"/>
</dbReference>
<dbReference type="VEuPathDB" id="CryptoDB:Cvel_26925"/>
<feature type="compositionally biased region" description="Pro residues" evidence="1">
    <location>
        <begin position="147"/>
        <end position="156"/>
    </location>
</feature>
<gene>
    <name evidence="2" type="ORF">Cvel_26925</name>
</gene>
<evidence type="ECO:0000313" key="2">
    <source>
        <dbReference type="EMBL" id="CEM42640.1"/>
    </source>
</evidence>
<feature type="region of interest" description="Disordered" evidence="1">
    <location>
        <begin position="129"/>
        <end position="187"/>
    </location>
</feature>
<dbReference type="AlphaFoldDB" id="A0A0G4HFD8"/>
<protein>
    <submittedName>
        <fullName evidence="2">Uncharacterized protein</fullName>
    </submittedName>
</protein>